<evidence type="ECO:0000256" key="8">
    <source>
        <dbReference type="ARBA" id="ARBA00023002"/>
    </source>
</evidence>
<dbReference type="InterPro" id="IPR013752">
    <property type="entry name" value="KPA_reductase"/>
</dbReference>
<comment type="caution">
    <text evidence="14">The sequence shown here is derived from an EMBL/GenBank/DDBJ whole genome shotgun (WGS) entry which is preliminary data.</text>
</comment>
<dbReference type="UniPathway" id="UPA00028">
    <property type="reaction ID" value="UER00004"/>
</dbReference>
<comment type="similarity">
    <text evidence="3 11">Belongs to the ketopantoate reductase family.</text>
</comment>
<evidence type="ECO:0000256" key="9">
    <source>
        <dbReference type="ARBA" id="ARBA00032024"/>
    </source>
</evidence>
<keyword evidence="8 11" id="KW-0560">Oxidoreductase</keyword>
<feature type="domain" description="Ketopantoate reductase C-terminal" evidence="13">
    <location>
        <begin position="178"/>
        <end position="300"/>
    </location>
</feature>
<evidence type="ECO:0000259" key="13">
    <source>
        <dbReference type="Pfam" id="PF08546"/>
    </source>
</evidence>
<evidence type="ECO:0000256" key="2">
    <source>
        <dbReference type="ARBA" id="ARBA00004994"/>
    </source>
</evidence>
<organism evidence="14 15">
    <name type="scientific">Teichococcus coralli</name>
    <dbReference type="NCBI Taxonomy" id="2545983"/>
    <lineage>
        <taxon>Bacteria</taxon>
        <taxon>Pseudomonadati</taxon>
        <taxon>Pseudomonadota</taxon>
        <taxon>Alphaproteobacteria</taxon>
        <taxon>Acetobacterales</taxon>
        <taxon>Roseomonadaceae</taxon>
        <taxon>Roseomonas</taxon>
    </lineage>
</organism>
<dbReference type="InterPro" id="IPR013328">
    <property type="entry name" value="6PGD_dom2"/>
</dbReference>
<evidence type="ECO:0000256" key="6">
    <source>
        <dbReference type="ARBA" id="ARBA00022655"/>
    </source>
</evidence>
<dbReference type="FunFam" id="3.40.50.720:FF:000307">
    <property type="entry name" value="2-dehydropantoate 2-reductase"/>
    <property type="match status" value="1"/>
</dbReference>
<dbReference type="InterPro" id="IPR008927">
    <property type="entry name" value="6-PGluconate_DH-like_C_sf"/>
</dbReference>
<dbReference type="SUPFAM" id="SSF48179">
    <property type="entry name" value="6-phosphogluconate dehydrogenase C-terminal domain-like"/>
    <property type="match status" value="1"/>
</dbReference>
<sequence>MRILVLGAGALGGYYGSRLLEAGADLAFLVRARRQEQLRRNGLVVHCPVFGTTQRAVTALQAQEVQPGWDLVLLTCKAYDLQDAIAAIRPAIGPETAILPVLNGIAHVARLREAFGEAAVLGGVARIAATLTPEGEVRNLGQWRTLTVGELNGRITPRVTDFVALAAKGGIQAEAAPDIRGALWAKLVMLGTLAGATVLMRGTVGQILRAPGGPGFLRSLLERNAAIAAHHGAPLAPKVLETIQDIFADPASKLTASMLRDLEGGGRIESDAILGELLEGARRAGIDPALHELIMLHARTYEQRRAEEAGP</sequence>
<dbReference type="InterPro" id="IPR036291">
    <property type="entry name" value="NAD(P)-bd_dom_sf"/>
</dbReference>
<accession>A0A845BD79</accession>
<dbReference type="EMBL" id="SNVJ01000015">
    <property type="protein sequence ID" value="MXP64865.1"/>
    <property type="molecule type" value="Genomic_DNA"/>
</dbReference>
<keyword evidence="7 11" id="KW-0521">NADP</keyword>
<evidence type="ECO:0000259" key="12">
    <source>
        <dbReference type="Pfam" id="PF02558"/>
    </source>
</evidence>
<evidence type="ECO:0000256" key="7">
    <source>
        <dbReference type="ARBA" id="ARBA00022857"/>
    </source>
</evidence>
<dbReference type="GO" id="GO:0008677">
    <property type="term" value="F:2-dehydropantoate 2-reductase activity"/>
    <property type="evidence" value="ECO:0007669"/>
    <property type="project" value="UniProtKB-EC"/>
</dbReference>
<evidence type="ECO:0000256" key="10">
    <source>
        <dbReference type="ARBA" id="ARBA00048793"/>
    </source>
</evidence>
<dbReference type="PANTHER" id="PTHR21708">
    <property type="entry name" value="PROBABLE 2-DEHYDROPANTOATE 2-REDUCTASE"/>
    <property type="match status" value="1"/>
</dbReference>
<dbReference type="OrthoDB" id="247668at2"/>
<evidence type="ECO:0000313" key="15">
    <source>
        <dbReference type="Proteomes" id="UP000460715"/>
    </source>
</evidence>
<dbReference type="Gene3D" id="3.40.50.720">
    <property type="entry name" value="NAD(P)-binding Rossmann-like Domain"/>
    <property type="match status" value="1"/>
</dbReference>
<comment type="function">
    <text evidence="1 11">Catalyzes the NADPH-dependent reduction of ketopantoate into pantoic acid.</text>
</comment>
<evidence type="ECO:0000256" key="1">
    <source>
        <dbReference type="ARBA" id="ARBA00002919"/>
    </source>
</evidence>
<dbReference type="NCBIfam" id="TIGR00745">
    <property type="entry name" value="apbA_panE"/>
    <property type="match status" value="1"/>
</dbReference>
<evidence type="ECO:0000313" key="14">
    <source>
        <dbReference type="EMBL" id="MXP64865.1"/>
    </source>
</evidence>
<dbReference type="PANTHER" id="PTHR21708:SF26">
    <property type="entry name" value="2-DEHYDROPANTOATE 2-REDUCTASE"/>
    <property type="match status" value="1"/>
</dbReference>
<dbReference type="Pfam" id="PF08546">
    <property type="entry name" value="ApbA_C"/>
    <property type="match status" value="1"/>
</dbReference>
<protein>
    <recommendedName>
        <fullName evidence="5 11">2-dehydropantoate 2-reductase</fullName>
        <ecNumber evidence="4 11">1.1.1.169</ecNumber>
    </recommendedName>
    <alternativeName>
        <fullName evidence="9 11">Ketopantoate reductase</fullName>
    </alternativeName>
</protein>
<dbReference type="GO" id="GO:0005737">
    <property type="term" value="C:cytoplasm"/>
    <property type="evidence" value="ECO:0007669"/>
    <property type="project" value="TreeGrafter"/>
</dbReference>
<dbReference type="AlphaFoldDB" id="A0A845BD79"/>
<keyword evidence="6 11" id="KW-0566">Pantothenate biosynthesis</keyword>
<proteinExistence type="inferred from homology"/>
<dbReference type="Gene3D" id="1.10.1040.10">
    <property type="entry name" value="N-(1-d-carboxylethyl)-l-norvaline Dehydrogenase, domain 2"/>
    <property type="match status" value="1"/>
</dbReference>
<dbReference type="SUPFAM" id="SSF51735">
    <property type="entry name" value="NAD(P)-binding Rossmann-fold domains"/>
    <property type="match status" value="1"/>
</dbReference>
<dbReference type="InterPro" id="IPR013332">
    <property type="entry name" value="KPR_N"/>
</dbReference>
<dbReference type="InterPro" id="IPR051402">
    <property type="entry name" value="KPR-Related"/>
</dbReference>
<evidence type="ECO:0000256" key="11">
    <source>
        <dbReference type="RuleBase" id="RU362068"/>
    </source>
</evidence>
<dbReference type="Proteomes" id="UP000460715">
    <property type="component" value="Unassembled WGS sequence"/>
</dbReference>
<dbReference type="RefSeq" id="WP_160938272.1">
    <property type="nucleotide sequence ID" value="NZ_SNVJ01000015.1"/>
</dbReference>
<gene>
    <name evidence="14" type="ORF">E0493_16045</name>
</gene>
<comment type="pathway">
    <text evidence="2 11">Cofactor biosynthesis; (R)-pantothenate biosynthesis; (R)-pantoate from 3-methyl-2-oxobutanoate: step 2/2.</text>
</comment>
<evidence type="ECO:0000256" key="3">
    <source>
        <dbReference type="ARBA" id="ARBA00007870"/>
    </source>
</evidence>
<dbReference type="GO" id="GO:0015940">
    <property type="term" value="P:pantothenate biosynthetic process"/>
    <property type="evidence" value="ECO:0007669"/>
    <property type="project" value="UniProtKB-UniPathway"/>
</dbReference>
<evidence type="ECO:0000256" key="4">
    <source>
        <dbReference type="ARBA" id="ARBA00013014"/>
    </source>
</evidence>
<dbReference type="InterPro" id="IPR003710">
    <property type="entry name" value="ApbA"/>
</dbReference>
<feature type="domain" description="Ketopantoate reductase N-terminal" evidence="12">
    <location>
        <begin position="3"/>
        <end position="152"/>
    </location>
</feature>
<name>A0A845BD79_9PROT</name>
<reference evidence="14 15" key="1">
    <citation type="submission" date="2019-03" db="EMBL/GenBank/DDBJ databases">
        <title>Roseomonas sp. a novel Roseomonas species isolated from Sea whip Gorgonian.</title>
        <authorList>
            <person name="Li F."/>
            <person name="Pan X."/>
            <person name="Huang S."/>
            <person name="Li Z."/>
            <person name="Meng B."/>
        </authorList>
    </citation>
    <scope>NUCLEOTIDE SEQUENCE [LARGE SCALE GENOMIC DNA]</scope>
    <source>
        <strain evidence="14 15">M0104</strain>
    </source>
</reference>
<dbReference type="Pfam" id="PF02558">
    <property type="entry name" value="ApbA"/>
    <property type="match status" value="1"/>
</dbReference>
<comment type="catalytic activity">
    <reaction evidence="10 11">
        <text>(R)-pantoate + NADP(+) = 2-dehydropantoate + NADPH + H(+)</text>
        <dbReference type="Rhea" id="RHEA:16233"/>
        <dbReference type="ChEBI" id="CHEBI:11561"/>
        <dbReference type="ChEBI" id="CHEBI:15378"/>
        <dbReference type="ChEBI" id="CHEBI:15980"/>
        <dbReference type="ChEBI" id="CHEBI:57783"/>
        <dbReference type="ChEBI" id="CHEBI:58349"/>
        <dbReference type="EC" id="1.1.1.169"/>
    </reaction>
</comment>
<dbReference type="EC" id="1.1.1.169" evidence="4 11"/>
<keyword evidence="15" id="KW-1185">Reference proteome</keyword>
<evidence type="ECO:0000256" key="5">
    <source>
        <dbReference type="ARBA" id="ARBA00019465"/>
    </source>
</evidence>